<feature type="transmembrane region" description="Helical" evidence="6">
    <location>
        <begin position="235"/>
        <end position="260"/>
    </location>
</feature>
<keyword evidence="2" id="KW-1003">Cell membrane</keyword>
<keyword evidence="9" id="KW-1185">Reference proteome</keyword>
<dbReference type="PANTHER" id="PTHR30294">
    <property type="entry name" value="MEMBRANE COMPONENT OF ABC TRANSPORTER YHHJ-RELATED"/>
    <property type="match status" value="1"/>
</dbReference>
<feature type="transmembrane region" description="Helical" evidence="6">
    <location>
        <begin position="272"/>
        <end position="290"/>
    </location>
</feature>
<proteinExistence type="predicted"/>
<comment type="caution">
    <text evidence="8">The sequence shown here is derived from an EMBL/GenBank/DDBJ whole genome shotgun (WGS) entry which is preliminary data.</text>
</comment>
<evidence type="ECO:0000256" key="6">
    <source>
        <dbReference type="SAM" id="Phobius"/>
    </source>
</evidence>
<feature type="transmembrane region" description="Helical" evidence="6">
    <location>
        <begin position="195"/>
        <end position="223"/>
    </location>
</feature>
<dbReference type="EMBL" id="SZQA01000004">
    <property type="protein sequence ID" value="TKK90122.1"/>
    <property type="molecule type" value="Genomic_DNA"/>
</dbReference>
<evidence type="ECO:0000256" key="5">
    <source>
        <dbReference type="ARBA" id="ARBA00023136"/>
    </source>
</evidence>
<evidence type="ECO:0000313" key="8">
    <source>
        <dbReference type="EMBL" id="TKK90122.1"/>
    </source>
</evidence>
<evidence type="ECO:0000256" key="2">
    <source>
        <dbReference type="ARBA" id="ARBA00022475"/>
    </source>
</evidence>
<keyword evidence="4 6" id="KW-1133">Transmembrane helix</keyword>
<keyword evidence="3 6" id="KW-0812">Transmembrane</keyword>
<evidence type="ECO:0000256" key="3">
    <source>
        <dbReference type="ARBA" id="ARBA00022692"/>
    </source>
</evidence>
<evidence type="ECO:0000256" key="1">
    <source>
        <dbReference type="ARBA" id="ARBA00004651"/>
    </source>
</evidence>
<accession>A0A4U3MN51</accession>
<evidence type="ECO:0000313" key="9">
    <source>
        <dbReference type="Proteomes" id="UP000308705"/>
    </source>
</evidence>
<evidence type="ECO:0000256" key="4">
    <source>
        <dbReference type="ARBA" id="ARBA00022989"/>
    </source>
</evidence>
<feature type="transmembrane region" description="Helical" evidence="6">
    <location>
        <begin position="150"/>
        <end position="174"/>
    </location>
</feature>
<name>A0A4U3MN51_9ACTN</name>
<keyword evidence="5 6" id="KW-0472">Membrane</keyword>
<protein>
    <submittedName>
        <fullName evidence="8">ABC transporter permease</fullName>
    </submittedName>
</protein>
<feature type="transmembrane region" description="Helical" evidence="6">
    <location>
        <begin position="328"/>
        <end position="349"/>
    </location>
</feature>
<evidence type="ECO:0000259" key="7">
    <source>
        <dbReference type="Pfam" id="PF12698"/>
    </source>
</evidence>
<dbReference type="InterPro" id="IPR051449">
    <property type="entry name" value="ABC-2_transporter_component"/>
</dbReference>
<gene>
    <name evidence="8" type="ORF">FDA94_06805</name>
</gene>
<dbReference type="Proteomes" id="UP000308705">
    <property type="component" value="Unassembled WGS sequence"/>
</dbReference>
<comment type="subcellular location">
    <subcellularLocation>
        <location evidence="1">Cell membrane</location>
        <topology evidence="1">Multi-pass membrane protein</topology>
    </subcellularLocation>
</comment>
<dbReference type="GO" id="GO:0005886">
    <property type="term" value="C:plasma membrane"/>
    <property type="evidence" value="ECO:0007669"/>
    <property type="project" value="UniProtKB-SubCell"/>
</dbReference>
<sequence length="369" mass="39101">MNGLLMVAGREIRTQVRTRAFVISLIVSALLTGGIAFAPKLFGGPDEYNLGRVGGQELAVQALAPEAKIIWKTFPDEQAASKAVLDGDVDVALVDSKRVLTNGEIDSELGLLLQSANREAQIGAAGVTVTPLQMQSVGADTRYEGARQGIATVVVLLLFFMIMSSVMVVAMGVVEEKGSRIVEILLISIRPWQLLGGKIFGLGVVGFVNLTAVVAAGLVGAFLSGFATDFPPGMAGIVVSAVAWWILGYAFFAALAGSLASLVSRQEEVGNVLQPMMLLFLISYGVSFFASTNPDHPVSEILSFVPPFSSMVMPVRMAASEVALWESLLSGALMVIAVAAVLMVGGRIYERAVLRTGRRLKVSEVLRTK</sequence>
<feature type="domain" description="ABC-2 type transporter transmembrane" evidence="7">
    <location>
        <begin position="20"/>
        <end position="342"/>
    </location>
</feature>
<dbReference type="PANTHER" id="PTHR30294:SF29">
    <property type="entry name" value="MULTIDRUG ABC TRANSPORTER PERMEASE YBHS-RELATED"/>
    <property type="match status" value="1"/>
</dbReference>
<dbReference type="RefSeq" id="WP_137246165.1">
    <property type="nucleotide sequence ID" value="NZ_SZQA01000004.1"/>
</dbReference>
<dbReference type="InterPro" id="IPR013525">
    <property type="entry name" value="ABC2_TM"/>
</dbReference>
<reference evidence="8 9" key="1">
    <citation type="submission" date="2019-04" db="EMBL/GenBank/DDBJ databases">
        <title>Herbidospora sp. NEAU-GS14.nov., a novel actinomycete isolated from soil.</title>
        <authorList>
            <person name="Han L."/>
        </authorList>
    </citation>
    <scope>NUCLEOTIDE SEQUENCE [LARGE SCALE GENOMIC DNA]</scope>
    <source>
        <strain evidence="8 9">NEAU-GS14</strain>
    </source>
</reference>
<organism evidence="8 9">
    <name type="scientific">Herbidospora galbida</name>
    <dbReference type="NCBI Taxonomy" id="2575442"/>
    <lineage>
        <taxon>Bacteria</taxon>
        <taxon>Bacillati</taxon>
        <taxon>Actinomycetota</taxon>
        <taxon>Actinomycetes</taxon>
        <taxon>Streptosporangiales</taxon>
        <taxon>Streptosporangiaceae</taxon>
        <taxon>Herbidospora</taxon>
    </lineage>
</organism>
<dbReference type="GO" id="GO:0140359">
    <property type="term" value="F:ABC-type transporter activity"/>
    <property type="evidence" value="ECO:0007669"/>
    <property type="project" value="InterPro"/>
</dbReference>
<feature type="transmembrane region" description="Helical" evidence="6">
    <location>
        <begin position="20"/>
        <end position="42"/>
    </location>
</feature>
<dbReference type="OrthoDB" id="3268959at2"/>
<dbReference type="Pfam" id="PF12698">
    <property type="entry name" value="ABC2_membrane_3"/>
    <property type="match status" value="1"/>
</dbReference>
<dbReference type="AlphaFoldDB" id="A0A4U3MN51"/>